<evidence type="ECO:0000313" key="2">
    <source>
        <dbReference type="Proteomes" id="UP000267128"/>
    </source>
</evidence>
<reference evidence="1 2" key="1">
    <citation type="submission" date="2018-11" db="EMBL/GenBank/DDBJ databases">
        <authorList>
            <person name="Li F."/>
        </authorList>
    </citation>
    <scope>NUCLEOTIDE SEQUENCE [LARGE SCALE GENOMIC DNA]</scope>
    <source>
        <strain evidence="1 2">Gsoil 097</strain>
    </source>
</reference>
<dbReference type="Proteomes" id="UP000267128">
    <property type="component" value="Unassembled WGS sequence"/>
</dbReference>
<dbReference type="Pfam" id="PF25857">
    <property type="entry name" value="DUF7957"/>
    <property type="match status" value="1"/>
</dbReference>
<dbReference type="AlphaFoldDB" id="A0A3N0CL88"/>
<keyword evidence="2" id="KW-1185">Reference proteome</keyword>
<evidence type="ECO:0000313" key="1">
    <source>
        <dbReference type="EMBL" id="RNL64225.1"/>
    </source>
</evidence>
<organism evidence="1 2">
    <name type="scientific">Nocardioides marmoriginsengisoli</name>
    <dbReference type="NCBI Taxonomy" id="661483"/>
    <lineage>
        <taxon>Bacteria</taxon>
        <taxon>Bacillati</taxon>
        <taxon>Actinomycetota</taxon>
        <taxon>Actinomycetes</taxon>
        <taxon>Propionibacteriales</taxon>
        <taxon>Nocardioidaceae</taxon>
        <taxon>Nocardioides</taxon>
    </lineage>
</organism>
<accession>A0A3N0CL88</accession>
<name>A0A3N0CL88_9ACTN</name>
<sequence>MLDGLPVLDLIALSSGTAAVVLLDPPGGHAAVRNLVGVGPDAHVSWRAELPTTGESDAFVSIELTEKGLIAASTWSGYRVLISPSTGTLIGQEFTK</sequence>
<gene>
    <name evidence="1" type="ORF">EFK50_06745</name>
</gene>
<dbReference type="EMBL" id="RJSE01000005">
    <property type="protein sequence ID" value="RNL64225.1"/>
    <property type="molecule type" value="Genomic_DNA"/>
</dbReference>
<proteinExistence type="predicted"/>
<dbReference type="InterPro" id="IPR058263">
    <property type="entry name" value="DUF7957"/>
</dbReference>
<protein>
    <submittedName>
        <fullName evidence="1">Uncharacterized protein</fullName>
    </submittedName>
</protein>
<comment type="caution">
    <text evidence="1">The sequence shown here is derived from an EMBL/GenBank/DDBJ whole genome shotgun (WGS) entry which is preliminary data.</text>
</comment>